<dbReference type="PATRIC" id="fig|1582439.9.peg.786"/>
<reference evidence="2" key="1">
    <citation type="submission" date="2015-02" db="EMBL/GenBank/DDBJ databases">
        <title>Characterization of two novel Thaumarchaeota isolated from the Northern Adriatic Sea.</title>
        <authorList>
            <person name="Bayer B."/>
            <person name="Vojvoda J."/>
            <person name="Offre P."/>
            <person name="Srivastava A."/>
            <person name="Elisabeth N."/>
            <person name="Garcia J.A.L."/>
            <person name="Schleper C."/>
            <person name="Herndl G.J."/>
        </authorList>
    </citation>
    <scope>NUCLEOTIDE SEQUENCE [LARGE SCALE GENOMIC DNA]</scope>
    <source>
        <strain evidence="2">D3C</strain>
    </source>
</reference>
<keyword evidence="2" id="KW-1185">Reference proteome</keyword>
<proteinExistence type="predicted"/>
<dbReference type="EMBL" id="CP010868">
    <property type="protein sequence ID" value="AJM91980.1"/>
    <property type="molecule type" value="Genomic_DNA"/>
</dbReference>
<reference evidence="1 2" key="2">
    <citation type="journal article" date="2016" name="ISME J.">
        <title>Physiological and genomic characterization of two novel marine thaumarchaeal strains indicates niche differentiation.</title>
        <authorList>
            <person name="Bayer B."/>
            <person name="Vojvoda J."/>
            <person name="Offre P."/>
            <person name="Alves R.J."/>
            <person name="Elisabeth N.H."/>
            <person name="Garcia J.A."/>
            <person name="Volland J.M."/>
            <person name="Srivastava A."/>
            <person name="Schleper C."/>
            <person name="Herndl G.J."/>
        </authorList>
    </citation>
    <scope>NUCLEOTIDE SEQUENCE [LARGE SCALE GENOMIC DNA]</scope>
    <source>
        <strain evidence="1 2">D3C</strain>
    </source>
</reference>
<gene>
    <name evidence="1" type="ORF">NPIRD3C_0768</name>
</gene>
<dbReference type="OrthoDB" id="12147at2157"/>
<dbReference type="KEGG" id="nid:NPIRD3C_0768"/>
<organism evidence="1 2">
    <name type="scientific">Nitrosopumilus piranensis</name>
    <dbReference type="NCBI Taxonomy" id="1582439"/>
    <lineage>
        <taxon>Archaea</taxon>
        <taxon>Nitrososphaerota</taxon>
        <taxon>Nitrososphaeria</taxon>
        <taxon>Nitrosopumilales</taxon>
        <taxon>Nitrosopumilaceae</taxon>
        <taxon>Nitrosopumilus</taxon>
    </lineage>
</organism>
<evidence type="ECO:0000313" key="2">
    <source>
        <dbReference type="Proteomes" id="UP000032027"/>
    </source>
</evidence>
<sequence length="177" mass="21100">MQKIMVFLLAAMLFGSYFLPDSFATSLKKSDEIRCTNIYPKFLIMGEDGFQKRYPAYPIMDKCMMLFKDPNFIEKNNFNQKKSKISEVSSNAKILTVIKIGQEKFLTKFNMCYNENQKTKYIQIITDKEEIVGKSFRLHNEMCPSFWIEIYANDPQKTLFSWDYEHKYNHKIERKML</sequence>
<reference evidence="1 2" key="3">
    <citation type="journal article" date="2019" name="Int. J. Syst. Evol. Microbiol.">
        <title>Nitrosopumilus adriaticus sp. nov. and Nitrosopumilus piranensis sp. nov., two ammonia-oxidizing archaea from the Adriatic Sea and members of the class Nitrososphaeria.</title>
        <authorList>
            <person name="Bayer B."/>
            <person name="Vojvoda J."/>
            <person name="Reinthaler T."/>
            <person name="Reyes C."/>
            <person name="Pinto M."/>
            <person name="Herndl G.J."/>
        </authorList>
    </citation>
    <scope>NUCLEOTIDE SEQUENCE [LARGE SCALE GENOMIC DNA]</scope>
    <source>
        <strain evidence="1 2">D3C</strain>
    </source>
</reference>
<name>A0A0C5BYD8_9ARCH</name>
<dbReference type="Proteomes" id="UP000032027">
    <property type="component" value="Chromosome"/>
</dbReference>
<accession>A0A0C5BYD8</accession>
<dbReference type="HOGENOM" id="CLU_1514547_0_0_2"/>
<dbReference type="RefSeq" id="WP_148702905.1">
    <property type="nucleotide sequence ID" value="NZ_CP010868.1"/>
</dbReference>
<dbReference type="GeneID" id="41599935"/>
<dbReference type="AlphaFoldDB" id="A0A0C5BYD8"/>
<evidence type="ECO:0000313" key="1">
    <source>
        <dbReference type="EMBL" id="AJM91980.1"/>
    </source>
</evidence>
<protein>
    <submittedName>
        <fullName evidence="1">Uncharacterized protein</fullName>
    </submittedName>
</protein>